<feature type="transmembrane region" description="Helical" evidence="1">
    <location>
        <begin position="21"/>
        <end position="51"/>
    </location>
</feature>
<keyword evidence="3" id="KW-1185">Reference proteome</keyword>
<proteinExistence type="predicted"/>
<keyword evidence="1" id="KW-0472">Membrane</keyword>
<keyword evidence="1" id="KW-0812">Transmembrane</keyword>
<dbReference type="AlphaFoldDB" id="A0A411WIM3"/>
<dbReference type="KEGG" id="prag:EKN56_06245"/>
<evidence type="ECO:0000313" key="3">
    <source>
        <dbReference type="Proteomes" id="UP000293154"/>
    </source>
</evidence>
<sequence>MSKWMSKIVVKGYRYLNWLPFIVALCGIIFCFSFVGIILSLIAAVGTSLLLQKFYALPEIKEALSLNHTTRRLASDFNPDMNSQNRIVEDDRQVSWGEIAMGGPEYFTYLLRDGALIQDISSEWIDLAEGQYRIAMMDARENQRWVIYSESDKCLYFFDAPELTKRYLQLVNSPKSMPLLLESLTLGTKVMLREFRGIWLLPELVPASIPEKLSYQLNSGAILEARLALPANLRTLCSPERVLNSCCYALYLDGNNTGKYVLDLDNVVESESGHIYAIEGISLNRDMTVKDGQWSIFSSGQCRTLLGYAVHQGHHVSRQVFFIQITHIDDGGVATCYLRNWEPLQPYDNGSDFELTVDWQVNPIVATVEEKSIMLVFPVTG</sequence>
<evidence type="ECO:0000256" key="1">
    <source>
        <dbReference type="SAM" id="Phobius"/>
    </source>
</evidence>
<name>A0A411WIM3_9GAMM</name>
<organism evidence="2 3">
    <name type="scientific">Limnobaculum zhutongyuii</name>
    <dbReference type="NCBI Taxonomy" id="2498113"/>
    <lineage>
        <taxon>Bacteria</taxon>
        <taxon>Pseudomonadati</taxon>
        <taxon>Pseudomonadota</taxon>
        <taxon>Gammaproteobacteria</taxon>
        <taxon>Enterobacterales</taxon>
        <taxon>Budviciaceae</taxon>
        <taxon>Limnobaculum</taxon>
    </lineage>
</organism>
<keyword evidence="1" id="KW-1133">Transmembrane helix</keyword>
<dbReference type="EMBL" id="CP034752">
    <property type="protein sequence ID" value="QBH96032.1"/>
    <property type="molecule type" value="Genomic_DNA"/>
</dbReference>
<dbReference type="RefSeq" id="WP_130591011.1">
    <property type="nucleotide sequence ID" value="NZ_CP034752.1"/>
</dbReference>
<evidence type="ECO:0000313" key="2">
    <source>
        <dbReference type="EMBL" id="QBH96032.1"/>
    </source>
</evidence>
<gene>
    <name evidence="2" type="ORF">EKN56_06245</name>
</gene>
<dbReference type="OrthoDB" id="9176965at2"/>
<dbReference type="Proteomes" id="UP000293154">
    <property type="component" value="Chromosome"/>
</dbReference>
<accession>A0A411WIM3</accession>
<protein>
    <submittedName>
        <fullName evidence="2">Uncharacterized protein</fullName>
    </submittedName>
</protein>
<reference evidence="2 3" key="1">
    <citation type="submission" date="2019-03" db="EMBL/GenBank/DDBJ databases">
        <title>Pragia sp. nov. isolated from the gut tract of Carduelis flavirostris.</title>
        <authorList>
            <person name="Ge Y."/>
        </authorList>
    </citation>
    <scope>NUCLEOTIDE SEQUENCE [LARGE SCALE GENOMIC DNA]</scope>
    <source>
        <strain evidence="2 3">CF-458</strain>
    </source>
</reference>